<sequence>MTNVTTPNFDAVQVGDALPPLNLPPVDRRMLALFAGASGDHHPIHIDLDYARQAGMPDVFAHGMLGMAWLGRLLTGWTPQAQLRRFDARFQGITHLGNAMACTGRVAEKLEVHGERCVRITVQSTNQFGQTKIAGEALVALP</sequence>
<dbReference type="Gene3D" id="3.10.129.10">
    <property type="entry name" value="Hotdog Thioesterase"/>
    <property type="match status" value="1"/>
</dbReference>
<gene>
    <name evidence="2" type="ORF">LMG26411_05050</name>
</gene>
<dbReference type="Proteomes" id="UP000672657">
    <property type="component" value="Unassembled WGS sequence"/>
</dbReference>
<comment type="caution">
    <text evidence="2">The sequence shown here is derived from an EMBL/GenBank/DDBJ whole genome shotgun (WGS) entry which is preliminary data.</text>
</comment>
<dbReference type="InterPro" id="IPR002539">
    <property type="entry name" value="MaoC-like_dom"/>
</dbReference>
<dbReference type="CDD" id="cd03453">
    <property type="entry name" value="SAV4209_like"/>
    <property type="match status" value="1"/>
</dbReference>
<dbReference type="EMBL" id="CAJPVI010000035">
    <property type="protein sequence ID" value="CAG2155875.1"/>
    <property type="molecule type" value="Genomic_DNA"/>
</dbReference>
<protein>
    <recommendedName>
        <fullName evidence="1">MaoC-like domain-containing protein</fullName>
    </recommendedName>
</protein>
<proteinExistence type="predicted"/>
<name>A0ABM8TN94_9BURK</name>
<evidence type="ECO:0000259" key="1">
    <source>
        <dbReference type="Pfam" id="PF01575"/>
    </source>
</evidence>
<dbReference type="PANTHER" id="PTHR43841:SF3">
    <property type="entry name" value="(3R)-HYDROXYACYL-ACP DEHYDRATASE SUBUNIT HADB"/>
    <property type="match status" value="1"/>
</dbReference>
<evidence type="ECO:0000313" key="3">
    <source>
        <dbReference type="Proteomes" id="UP000672657"/>
    </source>
</evidence>
<organism evidence="2 3">
    <name type="scientific">Cupriavidus numazuensis</name>
    <dbReference type="NCBI Taxonomy" id="221992"/>
    <lineage>
        <taxon>Bacteria</taxon>
        <taxon>Pseudomonadati</taxon>
        <taxon>Pseudomonadota</taxon>
        <taxon>Betaproteobacteria</taxon>
        <taxon>Burkholderiales</taxon>
        <taxon>Burkholderiaceae</taxon>
        <taxon>Cupriavidus</taxon>
    </lineage>
</organism>
<feature type="domain" description="MaoC-like" evidence="1">
    <location>
        <begin position="25"/>
        <end position="126"/>
    </location>
</feature>
<dbReference type="SUPFAM" id="SSF54637">
    <property type="entry name" value="Thioesterase/thiol ester dehydrase-isomerase"/>
    <property type="match status" value="1"/>
</dbReference>
<accession>A0ABM8TN94</accession>
<dbReference type="Pfam" id="PF01575">
    <property type="entry name" value="MaoC_dehydratas"/>
    <property type="match status" value="1"/>
</dbReference>
<evidence type="ECO:0000313" key="2">
    <source>
        <dbReference type="EMBL" id="CAG2155875.1"/>
    </source>
</evidence>
<reference evidence="2 3" key="1">
    <citation type="submission" date="2021-03" db="EMBL/GenBank/DDBJ databases">
        <authorList>
            <person name="Peeters C."/>
        </authorList>
    </citation>
    <scope>NUCLEOTIDE SEQUENCE [LARGE SCALE GENOMIC DNA]</scope>
    <source>
        <strain evidence="2 3">LMG 26411</strain>
    </source>
</reference>
<keyword evidence="3" id="KW-1185">Reference proteome</keyword>
<dbReference type="InterPro" id="IPR029069">
    <property type="entry name" value="HotDog_dom_sf"/>
</dbReference>
<dbReference type="PANTHER" id="PTHR43841">
    <property type="entry name" value="3-HYDROXYACYL-THIOESTER DEHYDRATASE HTDX-RELATED"/>
    <property type="match status" value="1"/>
</dbReference>